<keyword evidence="1" id="KW-0472">Membrane</keyword>
<evidence type="ECO:0000313" key="2">
    <source>
        <dbReference type="EMBL" id="OGI68135.1"/>
    </source>
</evidence>
<keyword evidence="1" id="KW-0812">Transmembrane</keyword>
<dbReference type="AlphaFoldDB" id="A0A1F6VEX4"/>
<proteinExistence type="predicted"/>
<feature type="transmembrane region" description="Helical" evidence="1">
    <location>
        <begin position="136"/>
        <end position="161"/>
    </location>
</feature>
<dbReference type="GO" id="GO:0016020">
    <property type="term" value="C:membrane"/>
    <property type="evidence" value="ECO:0007669"/>
    <property type="project" value="InterPro"/>
</dbReference>
<protein>
    <recommendedName>
        <fullName evidence="4">Rod shape-determining protein MreD</fullName>
    </recommendedName>
</protein>
<feature type="transmembrane region" description="Helical" evidence="1">
    <location>
        <begin position="100"/>
        <end position="124"/>
    </location>
</feature>
<reference evidence="2 3" key="1">
    <citation type="journal article" date="2016" name="Nat. Commun.">
        <title>Thousands of microbial genomes shed light on interconnected biogeochemical processes in an aquifer system.</title>
        <authorList>
            <person name="Anantharaman K."/>
            <person name="Brown C.T."/>
            <person name="Hug L.A."/>
            <person name="Sharon I."/>
            <person name="Castelle C.J."/>
            <person name="Probst A.J."/>
            <person name="Thomas B.C."/>
            <person name="Singh A."/>
            <person name="Wilkins M.J."/>
            <person name="Karaoz U."/>
            <person name="Brodie E.L."/>
            <person name="Williams K.H."/>
            <person name="Hubbard S.S."/>
            <person name="Banfield J.F."/>
        </authorList>
    </citation>
    <scope>NUCLEOTIDE SEQUENCE [LARGE SCALE GENOMIC DNA]</scope>
</reference>
<evidence type="ECO:0008006" key="4">
    <source>
        <dbReference type="Google" id="ProtNLM"/>
    </source>
</evidence>
<name>A0A1F6VEX4_9BACT</name>
<feature type="transmembrane region" description="Helical" evidence="1">
    <location>
        <begin position="45"/>
        <end position="64"/>
    </location>
</feature>
<organism evidence="2 3">
    <name type="scientific">Candidatus Nomurabacteria bacterium RIFCSPHIGHO2_01_FULL_42_15</name>
    <dbReference type="NCBI Taxonomy" id="1801742"/>
    <lineage>
        <taxon>Bacteria</taxon>
        <taxon>Candidatus Nomuraibacteriota</taxon>
    </lineage>
</organism>
<evidence type="ECO:0000313" key="3">
    <source>
        <dbReference type="Proteomes" id="UP000178235"/>
    </source>
</evidence>
<comment type="caution">
    <text evidence="2">The sequence shown here is derived from an EMBL/GenBank/DDBJ whole genome shotgun (WGS) entry which is preliminary data.</text>
</comment>
<dbReference type="Gene3D" id="1.10.1760.20">
    <property type="match status" value="1"/>
</dbReference>
<dbReference type="InterPro" id="IPR009825">
    <property type="entry name" value="ECF_substrate-spec-like"/>
</dbReference>
<dbReference type="Pfam" id="PF07155">
    <property type="entry name" value="ECF-ribofla_trS"/>
    <property type="match status" value="1"/>
</dbReference>
<feature type="transmembrane region" description="Helical" evidence="1">
    <location>
        <begin position="70"/>
        <end position="88"/>
    </location>
</feature>
<sequence length="181" mass="20011">MHSAKKNYLKLSIALILCLLVRLIPLRAPNIEPILAVMMPASKAYGALVGFSFAILSILLYDVLSGTIGVQTFFTVFAYGLLGLWAGSYFKKNQASRWSYVRFAIIGTLFFDAVTGLTVGPIFYNQPFTQSLLGQIPFTALHLIGNVSFAFVLSPAIYHFFVKKKKSEIVPLISPLKTKII</sequence>
<dbReference type="Proteomes" id="UP000178235">
    <property type="component" value="Unassembled WGS sequence"/>
</dbReference>
<accession>A0A1F6VEX4</accession>
<keyword evidence="1" id="KW-1133">Transmembrane helix</keyword>
<evidence type="ECO:0000256" key="1">
    <source>
        <dbReference type="SAM" id="Phobius"/>
    </source>
</evidence>
<gene>
    <name evidence="2" type="ORF">A2738_03055</name>
</gene>
<dbReference type="EMBL" id="MFTS01000005">
    <property type="protein sequence ID" value="OGI68135.1"/>
    <property type="molecule type" value="Genomic_DNA"/>
</dbReference>